<name>A0A4Z1JF96_9HELO</name>
<comment type="caution">
    <text evidence="11">The sequence shown here is derived from an EMBL/GenBank/DDBJ whole genome shotgun (WGS) entry which is preliminary data.</text>
</comment>
<dbReference type="EMBL" id="PQXM01000449">
    <property type="protein sequence ID" value="TGO72471.1"/>
    <property type="molecule type" value="Genomic_DNA"/>
</dbReference>
<dbReference type="AlphaFoldDB" id="A0A4Z1JF96"/>
<sequence>MIPLEDRFWSEGQTYLSDDAYCNVWDWDQLRLIKLKGKRKDFPPGEDKEVDMLAQFADCLSPEIRAVDVDNDGLICGVSTDPEEDEALFIAYPPFSTIESLAGCRTIKRSQLKELDRLAPFVDLSSYEDESRNTRMVAFKFNVLEKPLRVQMAWNEMNLLRSLPLHPNLVQFDGVVLEDVESRVIGFTTKYIPGGSLSNPKIPFRFEWLQQLTEVVDFLNLNLGIMHQDIAPRNLLIDPDTQKLLLFDFDRASCGSFWLMDNRDDVSGVIYTLHQLITNDSYFTGIPHWERDVDMVQNLPEWVCNRELDADVSVFREFLNEWVKKRQSGGIMEQYLKAPNRPTWPERPPPISDYDVPYEVGTTLDGEPVLGTGIRSRRIAMELGQYCFRWERPPQSRLSKKSCEENANRIDQKAHDEEHKEATGKTPIIRLLGSF</sequence>
<evidence type="ECO:0000259" key="10">
    <source>
        <dbReference type="PROSITE" id="PS50011"/>
    </source>
</evidence>
<comment type="catalytic activity">
    <reaction evidence="9">
        <text>L-seryl-[protein] + ATP = O-phospho-L-seryl-[protein] + ADP + H(+)</text>
        <dbReference type="Rhea" id="RHEA:17989"/>
        <dbReference type="Rhea" id="RHEA-COMP:9863"/>
        <dbReference type="Rhea" id="RHEA-COMP:11604"/>
        <dbReference type="ChEBI" id="CHEBI:15378"/>
        <dbReference type="ChEBI" id="CHEBI:29999"/>
        <dbReference type="ChEBI" id="CHEBI:30616"/>
        <dbReference type="ChEBI" id="CHEBI:83421"/>
        <dbReference type="ChEBI" id="CHEBI:456216"/>
        <dbReference type="EC" id="2.7.11.1"/>
    </reaction>
</comment>
<evidence type="ECO:0000256" key="7">
    <source>
        <dbReference type="ARBA" id="ARBA00033194"/>
    </source>
</evidence>
<feature type="domain" description="Protein kinase" evidence="10">
    <location>
        <begin position="112"/>
        <end position="410"/>
    </location>
</feature>
<evidence type="ECO:0000256" key="6">
    <source>
        <dbReference type="ARBA" id="ARBA00030980"/>
    </source>
</evidence>
<dbReference type="GO" id="GO:0004674">
    <property type="term" value="F:protein serine/threonine kinase activity"/>
    <property type="evidence" value="ECO:0007669"/>
    <property type="project" value="UniProtKB-EC"/>
</dbReference>
<dbReference type="PROSITE" id="PS00109">
    <property type="entry name" value="PROTEIN_KINASE_TYR"/>
    <property type="match status" value="1"/>
</dbReference>
<dbReference type="GO" id="GO:0005524">
    <property type="term" value="F:ATP binding"/>
    <property type="evidence" value="ECO:0007669"/>
    <property type="project" value="InterPro"/>
</dbReference>
<evidence type="ECO:0000313" key="12">
    <source>
        <dbReference type="Proteomes" id="UP000297229"/>
    </source>
</evidence>
<evidence type="ECO:0000256" key="1">
    <source>
        <dbReference type="ARBA" id="ARBA00003747"/>
    </source>
</evidence>
<reference evidence="11 12" key="1">
    <citation type="submission" date="2017-12" db="EMBL/GenBank/DDBJ databases">
        <title>Comparative genomics of Botrytis spp.</title>
        <authorList>
            <person name="Valero-Jimenez C.A."/>
            <person name="Tapia P."/>
            <person name="Veloso J."/>
            <person name="Silva-Moreno E."/>
            <person name="Staats M."/>
            <person name="Valdes J.H."/>
            <person name="Van Kan J.A.L."/>
        </authorList>
    </citation>
    <scope>NUCLEOTIDE SEQUENCE [LARGE SCALE GENOMIC DNA]</scope>
    <source>
        <strain evidence="11 12">Be9601</strain>
    </source>
</reference>
<dbReference type="Gene3D" id="1.10.510.10">
    <property type="entry name" value="Transferase(Phosphotransferase) domain 1"/>
    <property type="match status" value="1"/>
</dbReference>
<organism evidence="11 12">
    <name type="scientific">Botrytis elliptica</name>
    <dbReference type="NCBI Taxonomy" id="278938"/>
    <lineage>
        <taxon>Eukaryota</taxon>
        <taxon>Fungi</taxon>
        <taxon>Dikarya</taxon>
        <taxon>Ascomycota</taxon>
        <taxon>Pezizomycotina</taxon>
        <taxon>Leotiomycetes</taxon>
        <taxon>Helotiales</taxon>
        <taxon>Sclerotiniaceae</taxon>
        <taxon>Botrytis</taxon>
    </lineage>
</organism>
<protein>
    <recommendedName>
        <fullName evidence="5">EKC/KEOPS complex subunit BUD32</fullName>
        <ecNumber evidence="3">2.7.11.1</ecNumber>
    </recommendedName>
    <alternativeName>
        <fullName evidence="6 7">Atypical Serine/threonine protein kinase BUD32</fullName>
    </alternativeName>
    <alternativeName>
        <fullName evidence="4">EKC/KEOPS complex subunit bud32</fullName>
    </alternativeName>
</protein>
<dbReference type="PROSITE" id="PS50011">
    <property type="entry name" value="PROTEIN_KINASE_DOM"/>
    <property type="match status" value="1"/>
</dbReference>
<evidence type="ECO:0000256" key="5">
    <source>
        <dbReference type="ARBA" id="ARBA00019973"/>
    </source>
</evidence>
<keyword evidence="12" id="KW-1185">Reference proteome</keyword>
<dbReference type="InterPro" id="IPR000719">
    <property type="entry name" value="Prot_kinase_dom"/>
</dbReference>
<evidence type="ECO:0000256" key="3">
    <source>
        <dbReference type="ARBA" id="ARBA00012513"/>
    </source>
</evidence>
<dbReference type="STRING" id="278938.A0A4Z1JF96"/>
<dbReference type="Proteomes" id="UP000297229">
    <property type="component" value="Unassembled WGS sequence"/>
</dbReference>
<gene>
    <name evidence="11" type="ORF">BELL_0451g00040</name>
</gene>
<evidence type="ECO:0000256" key="4">
    <source>
        <dbReference type="ARBA" id="ARBA00013948"/>
    </source>
</evidence>
<evidence type="ECO:0000256" key="9">
    <source>
        <dbReference type="ARBA" id="ARBA00048679"/>
    </source>
</evidence>
<comment type="catalytic activity">
    <reaction evidence="8">
        <text>L-threonyl-[protein] + ATP = O-phospho-L-threonyl-[protein] + ADP + H(+)</text>
        <dbReference type="Rhea" id="RHEA:46608"/>
        <dbReference type="Rhea" id="RHEA-COMP:11060"/>
        <dbReference type="Rhea" id="RHEA-COMP:11605"/>
        <dbReference type="ChEBI" id="CHEBI:15378"/>
        <dbReference type="ChEBI" id="CHEBI:30013"/>
        <dbReference type="ChEBI" id="CHEBI:30616"/>
        <dbReference type="ChEBI" id="CHEBI:61977"/>
        <dbReference type="ChEBI" id="CHEBI:456216"/>
        <dbReference type="EC" id="2.7.11.1"/>
    </reaction>
</comment>
<comment type="function">
    <text evidence="1">Component of the EKC/KEOPS complex that is required for the formation of a threonylcarbamoyl group on adenosine at position 37 (t(6)A37) in tRNAs that read codons beginning with adenine. The complex is probably involved in the transfer of the threonylcarbamoyl moiety of threonylcarbamoyl-AMP (TC-AMP) to the N6 group of A37. BUD32 has ATPase activity in the context of the EKC/KEOPS complex and likely plays a supporting role to the catalytic subunit KAE1. The EKC/KEOPS complex also promotes both telomere uncapping and telomere elongation. The complex is required for efficient recruitment of transcriptional coactivators.</text>
</comment>
<dbReference type="InterPro" id="IPR011009">
    <property type="entry name" value="Kinase-like_dom_sf"/>
</dbReference>
<evidence type="ECO:0000313" key="11">
    <source>
        <dbReference type="EMBL" id="TGO72471.1"/>
    </source>
</evidence>
<accession>A0A4Z1JF96</accession>
<dbReference type="InterPro" id="IPR008266">
    <property type="entry name" value="Tyr_kinase_AS"/>
</dbReference>
<comment type="subunit">
    <text evidence="2">Component of the EKC/KEOPS complex composed of at least BUD32, CGI121, GON7, KAE1 and PCC1; the whole complex dimerizes.</text>
</comment>
<dbReference type="SUPFAM" id="SSF56112">
    <property type="entry name" value="Protein kinase-like (PK-like)"/>
    <property type="match status" value="1"/>
</dbReference>
<dbReference type="Pfam" id="PF00069">
    <property type="entry name" value="Pkinase"/>
    <property type="match status" value="1"/>
</dbReference>
<proteinExistence type="predicted"/>
<dbReference type="EC" id="2.7.11.1" evidence="3"/>
<evidence type="ECO:0000256" key="8">
    <source>
        <dbReference type="ARBA" id="ARBA00047899"/>
    </source>
</evidence>
<evidence type="ECO:0000256" key="2">
    <source>
        <dbReference type="ARBA" id="ARBA00011534"/>
    </source>
</evidence>